<dbReference type="InterPro" id="IPR017972">
    <property type="entry name" value="Cyt_P450_CS"/>
</dbReference>
<name>A0A7J7MGB6_9MAGN</name>
<dbReference type="EMBL" id="JACGCM010001557">
    <property type="protein sequence ID" value="KAF6153768.1"/>
    <property type="molecule type" value="Genomic_DNA"/>
</dbReference>
<dbReference type="Proteomes" id="UP000541444">
    <property type="component" value="Unassembled WGS sequence"/>
</dbReference>
<dbReference type="PRINTS" id="PR00385">
    <property type="entry name" value="P450"/>
</dbReference>
<keyword evidence="11" id="KW-0472">Membrane</keyword>
<keyword evidence="10 13" id="KW-0503">Monooxygenase</keyword>
<evidence type="ECO:0000256" key="12">
    <source>
        <dbReference type="PIRSR" id="PIRSR602401-1"/>
    </source>
</evidence>
<evidence type="ECO:0000256" key="7">
    <source>
        <dbReference type="ARBA" id="ARBA00022989"/>
    </source>
</evidence>
<dbReference type="InterPro" id="IPR002401">
    <property type="entry name" value="Cyt_P450_E_grp-I"/>
</dbReference>
<dbReference type="InterPro" id="IPR036396">
    <property type="entry name" value="Cyt_P450_sf"/>
</dbReference>
<evidence type="ECO:0000256" key="9">
    <source>
        <dbReference type="ARBA" id="ARBA00023004"/>
    </source>
</evidence>
<comment type="subcellular location">
    <subcellularLocation>
        <location evidence="2">Membrane</location>
        <topology evidence="2">Single-pass membrane protein</topology>
    </subcellularLocation>
</comment>
<dbReference type="PANTHER" id="PTHR47953:SF19">
    <property type="entry name" value="OS06G0641600 PROTEIN"/>
    <property type="match status" value="1"/>
</dbReference>
<reference evidence="14 15" key="1">
    <citation type="journal article" date="2020" name="IScience">
        <title>Genome Sequencing of the Endangered Kingdonia uniflora (Circaeasteraceae, Ranunculales) Reveals Potential Mechanisms of Evolutionary Specialization.</title>
        <authorList>
            <person name="Sun Y."/>
            <person name="Deng T."/>
            <person name="Zhang A."/>
            <person name="Moore M.J."/>
            <person name="Landis J.B."/>
            <person name="Lin N."/>
            <person name="Zhang H."/>
            <person name="Zhang X."/>
            <person name="Huang J."/>
            <person name="Zhang X."/>
            <person name="Sun H."/>
            <person name="Wang H."/>
        </authorList>
    </citation>
    <scope>NUCLEOTIDE SEQUENCE [LARGE SCALE GENOMIC DNA]</scope>
    <source>
        <strain evidence="14">TB1705</strain>
        <tissue evidence="14">Leaf</tissue>
    </source>
</reference>
<evidence type="ECO:0000256" key="13">
    <source>
        <dbReference type="RuleBase" id="RU000461"/>
    </source>
</evidence>
<organism evidence="14 15">
    <name type="scientific">Kingdonia uniflora</name>
    <dbReference type="NCBI Taxonomy" id="39325"/>
    <lineage>
        <taxon>Eukaryota</taxon>
        <taxon>Viridiplantae</taxon>
        <taxon>Streptophyta</taxon>
        <taxon>Embryophyta</taxon>
        <taxon>Tracheophyta</taxon>
        <taxon>Spermatophyta</taxon>
        <taxon>Magnoliopsida</taxon>
        <taxon>Ranunculales</taxon>
        <taxon>Circaeasteraceae</taxon>
        <taxon>Kingdonia</taxon>
    </lineage>
</organism>
<accession>A0A7J7MGB6</accession>
<evidence type="ECO:0000256" key="4">
    <source>
        <dbReference type="ARBA" id="ARBA00022617"/>
    </source>
</evidence>
<comment type="cofactor">
    <cofactor evidence="1 12">
        <name>heme</name>
        <dbReference type="ChEBI" id="CHEBI:30413"/>
    </cofactor>
</comment>
<dbReference type="PRINTS" id="PR00463">
    <property type="entry name" value="EP450I"/>
</dbReference>
<evidence type="ECO:0000256" key="11">
    <source>
        <dbReference type="ARBA" id="ARBA00023136"/>
    </source>
</evidence>
<evidence type="ECO:0000256" key="5">
    <source>
        <dbReference type="ARBA" id="ARBA00022692"/>
    </source>
</evidence>
<dbReference type="GO" id="GO:0020037">
    <property type="term" value="F:heme binding"/>
    <property type="evidence" value="ECO:0007669"/>
    <property type="project" value="InterPro"/>
</dbReference>
<dbReference type="GO" id="GO:0044550">
    <property type="term" value="P:secondary metabolite biosynthetic process"/>
    <property type="evidence" value="ECO:0007669"/>
    <property type="project" value="UniProtKB-ARBA"/>
</dbReference>
<keyword evidence="8 13" id="KW-0560">Oxidoreductase</keyword>
<feature type="binding site" description="axial binding residue" evidence="12">
    <location>
        <position position="467"/>
    </location>
    <ligand>
        <name>heme</name>
        <dbReference type="ChEBI" id="CHEBI:30413"/>
    </ligand>
    <ligandPart>
        <name>Fe</name>
        <dbReference type="ChEBI" id="CHEBI:18248"/>
    </ligandPart>
</feature>
<evidence type="ECO:0008006" key="16">
    <source>
        <dbReference type="Google" id="ProtNLM"/>
    </source>
</evidence>
<evidence type="ECO:0000256" key="1">
    <source>
        <dbReference type="ARBA" id="ARBA00001971"/>
    </source>
</evidence>
<protein>
    <recommendedName>
        <fullName evidence="16">Cytochrome P450</fullName>
    </recommendedName>
</protein>
<keyword evidence="4 12" id="KW-0349">Heme</keyword>
<evidence type="ECO:0000256" key="8">
    <source>
        <dbReference type="ARBA" id="ARBA00023002"/>
    </source>
</evidence>
<dbReference type="AlphaFoldDB" id="A0A7J7MGB6"/>
<keyword evidence="6 12" id="KW-0479">Metal-binding</keyword>
<keyword evidence="15" id="KW-1185">Reference proteome</keyword>
<dbReference type="InterPro" id="IPR052306">
    <property type="entry name" value="CYP450_71D"/>
</dbReference>
<comment type="caution">
    <text evidence="14">The sequence shown here is derived from an EMBL/GenBank/DDBJ whole genome shotgun (WGS) entry which is preliminary data.</text>
</comment>
<dbReference type="SUPFAM" id="SSF48264">
    <property type="entry name" value="Cytochrome P450"/>
    <property type="match status" value="1"/>
</dbReference>
<keyword evidence="5" id="KW-0812">Transmembrane</keyword>
<evidence type="ECO:0000256" key="6">
    <source>
        <dbReference type="ARBA" id="ARBA00022723"/>
    </source>
</evidence>
<evidence type="ECO:0000313" key="15">
    <source>
        <dbReference type="Proteomes" id="UP000541444"/>
    </source>
</evidence>
<dbReference type="OrthoDB" id="2789670at2759"/>
<dbReference type="GO" id="GO:0016020">
    <property type="term" value="C:membrane"/>
    <property type="evidence" value="ECO:0007669"/>
    <property type="project" value="UniProtKB-SubCell"/>
</dbReference>
<dbReference type="CDD" id="cd11072">
    <property type="entry name" value="CYP71-like"/>
    <property type="match status" value="1"/>
</dbReference>
<dbReference type="Pfam" id="PF00067">
    <property type="entry name" value="p450"/>
    <property type="match status" value="2"/>
</dbReference>
<keyword evidence="7" id="KW-1133">Transmembrane helix</keyword>
<dbReference type="InterPro" id="IPR001128">
    <property type="entry name" value="Cyt_P450"/>
</dbReference>
<gene>
    <name evidence="14" type="ORF">GIB67_001001</name>
</gene>
<dbReference type="PROSITE" id="PS00086">
    <property type="entry name" value="CYTOCHROME_P450"/>
    <property type="match status" value="1"/>
</dbReference>
<evidence type="ECO:0000256" key="2">
    <source>
        <dbReference type="ARBA" id="ARBA00004167"/>
    </source>
</evidence>
<dbReference type="Gene3D" id="1.10.630.10">
    <property type="entry name" value="Cytochrome P450"/>
    <property type="match status" value="1"/>
</dbReference>
<dbReference type="PANTHER" id="PTHR47953">
    <property type="entry name" value="OS08G0105600 PROTEIN"/>
    <property type="match status" value="1"/>
</dbReference>
<sequence>MKKGGKRSKTQFAPGPWELPIIGSLHHLLSGQPHHVLRDLAKKHGPLMHLQLGEVSAIIVSSPEMAKEVMKKHDLALADRFELIVGKIMFYNSTSIASAPYGDYWRQLRKICFLELLSAKRVQSFRSVREEEVSKLIRSISMPTTGPELKAINLSEKLFSMMNDITSRAAFGEKCKDKDTFLFSMHEALKLASGFDVVDLFPSKKFLHVISGTKSRLKKIQRKIDEILSDLIKEHKENKTMANKGESKEDLVDILLRFQDGCNLEFPITTDNIKAVILEPGFFWDYICFMYRIHFDKVLHITIKPLSVVPFQFLHLTFVSPTRIRLRLRSDTSATTIEWAMSELMKNPRAMEKAQAEVREVFKGKVDVDETDFHKLTYLKLVIKETLRLHPPVPLLIPRECRERCEIDGYEIPTKTKVIVNAWAIGRDPEHWKDSESFEPERFDGGDIDYKGTNFEFIPFGAGRRMCPGILFGIANIELPLVQLLYKFDWKLPNGVKPNELDMTECLGATMTKNNNLSLVPTLYGI</sequence>
<comment type="similarity">
    <text evidence="3 13">Belongs to the cytochrome P450 family.</text>
</comment>
<dbReference type="GO" id="GO:0016705">
    <property type="term" value="F:oxidoreductase activity, acting on paired donors, with incorporation or reduction of molecular oxygen"/>
    <property type="evidence" value="ECO:0007669"/>
    <property type="project" value="InterPro"/>
</dbReference>
<evidence type="ECO:0000256" key="3">
    <source>
        <dbReference type="ARBA" id="ARBA00010617"/>
    </source>
</evidence>
<evidence type="ECO:0000313" key="14">
    <source>
        <dbReference type="EMBL" id="KAF6153768.1"/>
    </source>
</evidence>
<proteinExistence type="inferred from homology"/>
<dbReference type="GO" id="GO:0004497">
    <property type="term" value="F:monooxygenase activity"/>
    <property type="evidence" value="ECO:0007669"/>
    <property type="project" value="UniProtKB-KW"/>
</dbReference>
<keyword evidence="9 12" id="KW-0408">Iron</keyword>
<evidence type="ECO:0000256" key="10">
    <source>
        <dbReference type="ARBA" id="ARBA00023033"/>
    </source>
</evidence>
<dbReference type="GO" id="GO:0005506">
    <property type="term" value="F:iron ion binding"/>
    <property type="evidence" value="ECO:0007669"/>
    <property type="project" value="InterPro"/>
</dbReference>